<proteinExistence type="predicted"/>
<gene>
    <name evidence="1" type="ORF">DF3PB_280007</name>
</gene>
<protein>
    <submittedName>
        <fullName evidence="1">Uncharacterized protein</fullName>
    </submittedName>
</protein>
<organism evidence="1">
    <name type="scientific">metagenome</name>
    <dbReference type="NCBI Taxonomy" id="256318"/>
    <lineage>
        <taxon>unclassified sequences</taxon>
        <taxon>metagenomes</taxon>
    </lineage>
</organism>
<name>A0A380TFF4_9ZZZZ</name>
<accession>A0A380TFF4</accession>
<evidence type="ECO:0000313" key="1">
    <source>
        <dbReference type="EMBL" id="SUS06409.1"/>
    </source>
</evidence>
<reference evidence="1" key="1">
    <citation type="submission" date="2018-07" db="EMBL/GenBank/DDBJ databases">
        <authorList>
            <person name="Quirk P.G."/>
            <person name="Krulwich T.A."/>
        </authorList>
    </citation>
    <scope>NUCLEOTIDE SEQUENCE</scope>
</reference>
<sequence length="47" mass="5620">MRPRHYCRGRAWGAERNNWQHMPRFNEAAALLPREGTSNTRLIQALW</sequence>
<dbReference type="AlphaFoldDB" id="A0A380TFF4"/>
<dbReference type="EMBL" id="UIDG01000201">
    <property type="protein sequence ID" value="SUS06409.1"/>
    <property type="molecule type" value="Genomic_DNA"/>
</dbReference>